<organism evidence="2 3">
    <name type="scientific">Pseudomonas putida TRO1</name>
    <dbReference type="NCBI Taxonomy" id="1227924"/>
    <lineage>
        <taxon>Bacteria</taxon>
        <taxon>Pseudomonadati</taxon>
        <taxon>Pseudomonadota</taxon>
        <taxon>Gammaproteobacteria</taxon>
        <taxon>Pseudomonadales</taxon>
        <taxon>Pseudomonadaceae</taxon>
        <taxon>Pseudomonas</taxon>
    </lineage>
</organism>
<dbReference type="InterPro" id="IPR003615">
    <property type="entry name" value="HNH_nuc"/>
</dbReference>
<dbReference type="Gene3D" id="3.90.75.20">
    <property type="match status" value="1"/>
</dbReference>
<comment type="caution">
    <text evidence="2">The sequence shown here is derived from an EMBL/GenBank/DDBJ whole genome shotgun (WGS) entry which is preliminary data.</text>
</comment>
<dbReference type="SUPFAM" id="SSF54060">
    <property type="entry name" value="His-Me finger endonucleases"/>
    <property type="match status" value="1"/>
</dbReference>
<reference evidence="2 3" key="1">
    <citation type="submission" date="2013-02" db="EMBL/GenBank/DDBJ databases">
        <title>Insights into the proteome of triclosan-resistant Pseudomonas putida TRO1, isolated from activated sludge.</title>
        <authorList>
            <person name="Lolas I.B."/>
            <person name="Almeida B."/>
            <person name="Starnawski P.M."/>
            <person name="Soenderkaer M."/>
            <person name="Nielsen K.L."/>
            <person name="Nielsen J.L."/>
        </authorList>
    </citation>
    <scope>NUCLEOTIDE SEQUENCE [LARGE SCALE GENOMIC DNA]</scope>
    <source>
        <strain evidence="2 3">TRO1</strain>
    </source>
</reference>
<evidence type="ECO:0000313" key="2">
    <source>
        <dbReference type="EMBL" id="ENY79634.1"/>
    </source>
</evidence>
<name>A0AAD2ZW29_PSEPU</name>
<dbReference type="InterPro" id="IPR044925">
    <property type="entry name" value="His-Me_finger_sf"/>
</dbReference>
<keyword evidence="2" id="KW-0540">Nuclease</keyword>
<proteinExistence type="predicted"/>
<dbReference type="RefSeq" id="WP_004573824.1">
    <property type="nucleotide sequence ID" value="NZ_APBQ01000005.1"/>
</dbReference>
<keyword evidence="2" id="KW-0378">Hydrolase</keyword>
<protein>
    <submittedName>
        <fullName evidence="2">HNH endonuclease</fullName>
    </submittedName>
</protein>
<evidence type="ECO:0000313" key="3">
    <source>
        <dbReference type="Proteomes" id="UP000013237"/>
    </source>
</evidence>
<dbReference type="EMBL" id="APBQ01000005">
    <property type="protein sequence ID" value="ENY79634.1"/>
    <property type="molecule type" value="Genomic_DNA"/>
</dbReference>
<sequence length="193" mass="21678">MTISLAGLGDRARREINLEVLMKTAKPMPSVERLRELLEVSGDSASGLRWLTTSRKMKAGATAGSVRPDGYWRVFIDGHRYMTHRIVYAMAIGEIPPGMQVDHADMNPGNNRPENLRLVSASENQWNTGGSSAKASGLPKNISRHATGYQVQIKRFGKSHNFWSRDLGECVSWLEKKRNELHGEFSRPYRPTI</sequence>
<dbReference type="CDD" id="cd00085">
    <property type="entry name" value="HNHc"/>
    <property type="match status" value="1"/>
</dbReference>
<evidence type="ECO:0000259" key="1">
    <source>
        <dbReference type="Pfam" id="PF13392"/>
    </source>
</evidence>
<keyword evidence="2" id="KW-0255">Endonuclease</keyword>
<dbReference type="AlphaFoldDB" id="A0AAD2ZW29"/>
<feature type="domain" description="HNH nuclease" evidence="1">
    <location>
        <begin position="81"/>
        <end position="125"/>
    </location>
</feature>
<dbReference type="Proteomes" id="UP000013237">
    <property type="component" value="Unassembled WGS sequence"/>
</dbReference>
<accession>A0AAD2ZW29</accession>
<gene>
    <name evidence="2" type="ORF">C206_00705</name>
</gene>
<dbReference type="GO" id="GO:0004519">
    <property type="term" value="F:endonuclease activity"/>
    <property type="evidence" value="ECO:0007669"/>
    <property type="project" value="UniProtKB-KW"/>
</dbReference>
<dbReference type="Pfam" id="PF13392">
    <property type="entry name" value="HNH_3"/>
    <property type="match status" value="1"/>
</dbReference>